<evidence type="ECO:0000313" key="2">
    <source>
        <dbReference type="Proteomes" id="UP000007305"/>
    </source>
</evidence>
<organism evidence="1 2">
    <name type="scientific">Zea mays</name>
    <name type="common">Maize</name>
    <dbReference type="NCBI Taxonomy" id="4577"/>
    <lineage>
        <taxon>Eukaryota</taxon>
        <taxon>Viridiplantae</taxon>
        <taxon>Streptophyta</taxon>
        <taxon>Embryophyta</taxon>
        <taxon>Tracheophyta</taxon>
        <taxon>Spermatophyta</taxon>
        <taxon>Magnoliopsida</taxon>
        <taxon>Liliopsida</taxon>
        <taxon>Poales</taxon>
        <taxon>Poaceae</taxon>
        <taxon>PACMAD clade</taxon>
        <taxon>Panicoideae</taxon>
        <taxon>Andropogonodae</taxon>
        <taxon>Andropogoneae</taxon>
        <taxon>Tripsacinae</taxon>
        <taxon>Zea</taxon>
    </lineage>
</organism>
<accession>A0A804PYY4</accession>
<reference evidence="1" key="3">
    <citation type="submission" date="2021-05" db="UniProtKB">
        <authorList>
            <consortium name="EnsemblPlants"/>
        </authorList>
    </citation>
    <scope>IDENTIFICATION</scope>
    <source>
        <strain evidence="1">cv. B73</strain>
    </source>
</reference>
<evidence type="ECO:0000313" key="1">
    <source>
        <dbReference type="EnsemblPlants" id="Zm00001eb278920_P001"/>
    </source>
</evidence>
<sequence length="111" mass="11909">MHRRAAIAVARELKEGGLNVEASAHLHELGEAGSSRAQGWRRLGGDLGRRVGASRAVLAEGWCGRQKEKGADLVRGMGRGLASEGERSIEKVLGQDCGGRVLNEGWRPVLR</sequence>
<dbReference type="EnsemblPlants" id="Zm00001eb278920_T001">
    <property type="protein sequence ID" value="Zm00001eb278920_P001"/>
    <property type="gene ID" value="Zm00001eb278920"/>
</dbReference>
<proteinExistence type="predicted"/>
<dbReference type="Proteomes" id="UP000007305">
    <property type="component" value="Chromosome 6"/>
</dbReference>
<reference evidence="1" key="2">
    <citation type="submission" date="2019-07" db="EMBL/GenBank/DDBJ databases">
        <authorList>
            <person name="Seetharam A."/>
            <person name="Woodhouse M."/>
            <person name="Cannon E."/>
        </authorList>
    </citation>
    <scope>NUCLEOTIDE SEQUENCE [LARGE SCALE GENOMIC DNA]</scope>
    <source>
        <strain evidence="1">cv. B73</strain>
    </source>
</reference>
<dbReference type="InParanoid" id="A0A804PYY4"/>
<reference evidence="2" key="1">
    <citation type="journal article" date="2009" name="Science">
        <title>The B73 maize genome: complexity, diversity, and dynamics.</title>
        <authorList>
            <person name="Schnable P.S."/>
            <person name="Ware D."/>
            <person name="Fulton R.S."/>
            <person name="Stein J.C."/>
            <person name="Wei F."/>
            <person name="Pasternak S."/>
            <person name="Liang C."/>
            <person name="Zhang J."/>
            <person name="Fulton L."/>
            <person name="Graves T.A."/>
            <person name="Minx P."/>
            <person name="Reily A.D."/>
            <person name="Courtney L."/>
            <person name="Kruchowski S.S."/>
            <person name="Tomlinson C."/>
            <person name="Strong C."/>
            <person name="Delehaunty K."/>
            <person name="Fronick C."/>
            <person name="Courtney B."/>
            <person name="Rock S.M."/>
            <person name="Belter E."/>
            <person name="Du F."/>
            <person name="Kim K."/>
            <person name="Abbott R.M."/>
            <person name="Cotton M."/>
            <person name="Levy A."/>
            <person name="Marchetto P."/>
            <person name="Ochoa K."/>
            <person name="Jackson S.M."/>
            <person name="Gillam B."/>
            <person name="Chen W."/>
            <person name="Yan L."/>
            <person name="Higginbotham J."/>
            <person name="Cardenas M."/>
            <person name="Waligorski J."/>
            <person name="Applebaum E."/>
            <person name="Phelps L."/>
            <person name="Falcone J."/>
            <person name="Kanchi K."/>
            <person name="Thane T."/>
            <person name="Scimone A."/>
            <person name="Thane N."/>
            <person name="Henke J."/>
            <person name="Wang T."/>
            <person name="Ruppert J."/>
            <person name="Shah N."/>
            <person name="Rotter K."/>
            <person name="Hodges J."/>
            <person name="Ingenthron E."/>
            <person name="Cordes M."/>
            <person name="Kohlberg S."/>
            <person name="Sgro J."/>
            <person name="Delgado B."/>
            <person name="Mead K."/>
            <person name="Chinwalla A."/>
            <person name="Leonard S."/>
            <person name="Crouse K."/>
            <person name="Collura K."/>
            <person name="Kudrna D."/>
            <person name="Currie J."/>
            <person name="He R."/>
            <person name="Angelova A."/>
            <person name="Rajasekar S."/>
            <person name="Mueller T."/>
            <person name="Lomeli R."/>
            <person name="Scara G."/>
            <person name="Ko A."/>
            <person name="Delaney K."/>
            <person name="Wissotski M."/>
            <person name="Lopez G."/>
            <person name="Campos D."/>
            <person name="Braidotti M."/>
            <person name="Ashley E."/>
            <person name="Golser W."/>
            <person name="Kim H."/>
            <person name="Lee S."/>
            <person name="Lin J."/>
            <person name="Dujmic Z."/>
            <person name="Kim W."/>
            <person name="Talag J."/>
            <person name="Zuccolo A."/>
            <person name="Fan C."/>
            <person name="Sebastian A."/>
            <person name="Kramer M."/>
            <person name="Spiegel L."/>
            <person name="Nascimento L."/>
            <person name="Zutavern T."/>
            <person name="Miller B."/>
            <person name="Ambroise C."/>
            <person name="Muller S."/>
            <person name="Spooner W."/>
            <person name="Narechania A."/>
            <person name="Ren L."/>
            <person name="Wei S."/>
            <person name="Kumari S."/>
            <person name="Faga B."/>
            <person name="Levy M.J."/>
            <person name="McMahan L."/>
            <person name="Van Buren P."/>
            <person name="Vaughn M.W."/>
            <person name="Ying K."/>
            <person name="Yeh C.-T."/>
            <person name="Emrich S.J."/>
            <person name="Jia Y."/>
            <person name="Kalyanaraman A."/>
            <person name="Hsia A.-P."/>
            <person name="Barbazuk W.B."/>
            <person name="Baucom R.S."/>
            <person name="Brutnell T.P."/>
            <person name="Carpita N.C."/>
            <person name="Chaparro C."/>
            <person name="Chia J.-M."/>
            <person name="Deragon J.-M."/>
            <person name="Estill J.C."/>
            <person name="Fu Y."/>
            <person name="Jeddeloh J.A."/>
            <person name="Han Y."/>
            <person name="Lee H."/>
            <person name="Li P."/>
            <person name="Lisch D.R."/>
            <person name="Liu S."/>
            <person name="Liu Z."/>
            <person name="Nagel D.H."/>
            <person name="McCann M.C."/>
            <person name="SanMiguel P."/>
            <person name="Myers A.M."/>
            <person name="Nettleton D."/>
            <person name="Nguyen J."/>
            <person name="Penning B.W."/>
            <person name="Ponnala L."/>
            <person name="Schneider K.L."/>
            <person name="Schwartz D.C."/>
            <person name="Sharma A."/>
            <person name="Soderlund C."/>
            <person name="Springer N.M."/>
            <person name="Sun Q."/>
            <person name="Wang H."/>
            <person name="Waterman M."/>
            <person name="Westerman R."/>
            <person name="Wolfgruber T.K."/>
            <person name="Yang L."/>
            <person name="Yu Y."/>
            <person name="Zhang L."/>
            <person name="Zhou S."/>
            <person name="Zhu Q."/>
            <person name="Bennetzen J.L."/>
            <person name="Dawe R.K."/>
            <person name="Jiang J."/>
            <person name="Jiang N."/>
            <person name="Presting G.G."/>
            <person name="Wessler S.R."/>
            <person name="Aluru S."/>
            <person name="Martienssen R.A."/>
            <person name="Clifton S.W."/>
            <person name="McCombie W.R."/>
            <person name="Wing R.A."/>
            <person name="Wilson R.K."/>
        </authorList>
    </citation>
    <scope>NUCLEOTIDE SEQUENCE [LARGE SCALE GENOMIC DNA]</scope>
    <source>
        <strain evidence="2">cv. B73</strain>
    </source>
</reference>
<dbReference type="Gramene" id="Zm00001eb278920_T001">
    <property type="protein sequence ID" value="Zm00001eb278920_P001"/>
    <property type="gene ID" value="Zm00001eb278920"/>
</dbReference>
<keyword evidence="2" id="KW-1185">Reference proteome</keyword>
<name>A0A804PYY4_MAIZE</name>
<dbReference type="AlphaFoldDB" id="A0A804PYY4"/>
<protein>
    <submittedName>
        <fullName evidence="1">Uncharacterized protein</fullName>
    </submittedName>
</protein>